<evidence type="ECO:0000313" key="2">
    <source>
        <dbReference type="EMBL" id="KAK4299899.1"/>
    </source>
</evidence>
<accession>A0AAE1TYL4</accession>
<protein>
    <submittedName>
        <fullName evidence="2">Uncharacterized protein</fullName>
    </submittedName>
</protein>
<proteinExistence type="predicted"/>
<dbReference type="EMBL" id="JAWZYT010003156">
    <property type="protein sequence ID" value="KAK4299899.1"/>
    <property type="molecule type" value="Genomic_DNA"/>
</dbReference>
<gene>
    <name evidence="2" type="ORF">Pmani_027853</name>
</gene>
<keyword evidence="1" id="KW-0472">Membrane</keyword>
<keyword evidence="1" id="KW-0812">Transmembrane</keyword>
<dbReference type="AlphaFoldDB" id="A0AAE1TYL4"/>
<keyword evidence="1" id="KW-1133">Transmembrane helix</keyword>
<comment type="caution">
    <text evidence="2">The sequence shown here is derived from an EMBL/GenBank/DDBJ whole genome shotgun (WGS) entry which is preliminary data.</text>
</comment>
<reference evidence="2" key="1">
    <citation type="submission" date="2023-11" db="EMBL/GenBank/DDBJ databases">
        <title>Genome assemblies of two species of porcelain crab, Petrolisthes cinctipes and Petrolisthes manimaculis (Anomura: Porcellanidae).</title>
        <authorList>
            <person name="Angst P."/>
        </authorList>
    </citation>
    <scope>NUCLEOTIDE SEQUENCE</scope>
    <source>
        <strain evidence="2">PB745_02</strain>
        <tissue evidence="2">Gill</tissue>
    </source>
</reference>
<organism evidence="2 3">
    <name type="scientific">Petrolisthes manimaculis</name>
    <dbReference type="NCBI Taxonomy" id="1843537"/>
    <lineage>
        <taxon>Eukaryota</taxon>
        <taxon>Metazoa</taxon>
        <taxon>Ecdysozoa</taxon>
        <taxon>Arthropoda</taxon>
        <taxon>Crustacea</taxon>
        <taxon>Multicrustacea</taxon>
        <taxon>Malacostraca</taxon>
        <taxon>Eumalacostraca</taxon>
        <taxon>Eucarida</taxon>
        <taxon>Decapoda</taxon>
        <taxon>Pleocyemata</taxon>
        <taxon>Anomura</taxon>
        <taxon>Galatheoidea</taxon>
        <taxon>Porcellanidae</taxon>
        <taxon>Petrolisthes</taxon>
    </lineage>
</organism>
<sequence>MLRRSVGVMMVAVMGIPLLLLGKYYIMVAERVASPSTQHFMDTRNTSKPSCQSMFTVRDKVWSRTGWNNDQSYEELSRQLPRLLLQQEEDITRAQVYMDTRLASMRGAIPYLPCKVRRIRMDELRQCVAARTQGGTNTWIAFVGDSNMRQKFYTFLSLLPTHLHYTYYHGHKQVSLEEFPVVNGRPPTFDIIGRVSPVNTTSQKDPQDSSKASLTSDISNYSTTHRHHRLYRTDLIQNISSIDAMYAGANINSSLNGANPLFVIPSTSPYLPSQYPLYDPLLEDAVVLSGGYELRVTLVWSTGKKLESRSKVKGGRTDVAKLEEWLERKIIPHVIVIGLGKWMIMDRNGKDELSPFTALDAALRPLLAPLTRLAATTRVLHWAQSRYRWFNYDGAGIITLREYGTTVFWDQMLYLNGFNDSIPFVDAYLWKRLRGTGVWHWDSTLPFNLANLRDCQRLTNSGLTFHPLFIGRWWNCDDAHHASYETNTVEIEMLLNLLCNEYTDDTQQYCC</sequence>
<feature type="transmembrane region" description="Helical" evidence="1">
    <location>
        <begin position="7"/>
        <end position="26"/>
    </location>
</feature>
<dbReference type="Proteomes" id="UP001292094">
    <property type="component" value="Unassembled WGS sequence"/>
</dbReference>
<keyword evidence="3" id="KW-1185">Reference proteome</keyword>
<evidence type="ECO:0000256" key="1">
    <source>
        <dbReference type="SAM" id="Phobius"/>
    </source>
</evidence>
<evidence type="ECO:0000313" key="3">
    <source>
        <dbReference type="Proteomes" id="UP001292094"/>
    </source>
</evidence>
<name>A0AAE1TYL4_9EUCA</name>